<dbReference type="PANTHER" id="PTHR43685:SF14">
    <property type="entry name" value="GLYCOSYLTRANSFERASE 2-LIKE DOMAIN-CONTAINING PROTEIN"/>
    <property type="match status" value="1"/>
</dbReference>
<dbReference type="InterPro" id="IPR029044">
    <property type="entry name" value="Nucleotide-diphossugar_trans"/>
</dbReference>
<feature type="domain" description="Glycosyltransferase 2-like" evidence="2">
    <location>
        <begin position="37"/>
        <end position="191"/>
    </location>
</feature>
<accession>A0A1U7IYY2</accession>
<dbReference type="Proteomes" id="UP000185557">
    <property type="component" value="Unassembled WGS sequence"/>
</dbReference>
<dbReference type="InterPro" id="IPR001173">
    <property type="entry name" value="Glyco_trans_2-like"/>
</dbReference>
<evidence type="ECO:0000313" key="3">
    <source>
        <dbReference type="EMBL" id="OKH43980.1"/>
    </source>
</evidence>
<dbReference type="STRING" id="549789.NIES30_23890"/>
<dbReference type="EMBL" id="MRCG01000027">
    <property type="protein sequence ID" value="OKH43980.1"/>
    <property type="molecule type" value="Genomic_DNA"/>
</dbReference>
<evidence type="ECO:0000313" key="4">
    <source>
        <dbReference type="Proteomes" id="UP000185557"/>
    </source>
</evidence>
<name>A0A1U7IYY2_9CYAN</name>
<dbReference type="SUPFAM" id="SSF53448">
    <property type="entry name" value="Nucleotide-diphospho-sugar transferases"/>
    <property type="match status" value="1"/>
</dbReference>
<dbReference type="AlphaFoldDB" id="A0A1U7IYY2"/>
<keyword evidence="4" id="KW-1185">Reference proteome</keyword>
<gene>
    <name evidence="3" type="ORF">NIES30_23890</name>
</gene>
<organism evidence="3 4">
    <name type="scientific">Phormidium tenue NIES-30</name>
    <dbReference type="NCBI Taxonomy" id="549789"/>
    <lineage>
        <taxon>Bacteria</taxon>
        <taxon>Bacillati</taxon>
        <taxon>Cyanobacteriota</taxon>
        <taxon>Cyanophyceae</taxon>
        <taxon>Oscillatoriophycideae</taxon>
        <taxon>Oscillatoriales</taxon>
        <taxon>Oscillatoriaceae</taxon>
        <taxon>Phormidium</taxon>
    </lineage>
</organism>
<comment type="caution">
    <text evidence="3">The sequence shown here is derived from an EMBL/GenBank/DDBJ whole genome shotgun (WGS) entry which is preliminary data.</text>
</comment>
<dbReference type="OrthoDB" id="9797391at2"/>
<dbReference type="Gene3D" id="3.90.550.10">
    <property type="entry name" value="Spore Coat Polysaccharide Biosynthesis Protein SpsA, Chain A"/>
    <property type="match status" value="1"/>
</dbReference>
<dbReference type="Pfam" id="PF00535">
    <property type="entry name" value="Glycos_transf_2"/>
    <property type="match status" value="1"/>
</dbReference>
<dbReference type="PANTHER" id="PTHR43685">
    <property type="entry name" value="GLYCOSYLTRANSFERASE"/>
    <property type="match status" value="1"/>
</dbReference>
<dbReference type="InterPro" id="IPR050834">
    <property type="entry name" value="Glycosyltransf_2"/>
</dbReference>
<feature type="region of interest" description="Disordered" evidence="1">
    <location>
        <begin position="410"/>
        <end position="431"/>
    </location>
</feature>
<proteinExistence type="predicted"/>
<reference evidence="3 4" key="1">
    <citation type="submission" date="2016-11" db="EMBL/GenBank/DDBJ databases">
        <title>Draft Genome Sequences of Nine Cyanobacterial Strains from Diverse Habitats.</title>
        <authorList>
            <person name="Zhu T."/>
            <person name="Hou S."/>
            <person name="Lu X."/>
            <person name="Hess W.R."/>
        </authorList>
    </citation>
    <scope>NUCLEOTIDE SEQUENCE [LARGE SCALE GENOMIC DNA]</scope>
    <source>
        <strain evidence="3 4">NIES-30</strain>
    </source>
</reference>
<protein>
    <recommendedName>
        <fullName evidence="2">Glycosyltransferase 2-like domain-containing protein</fullName>
    </recommendedName>
</protein>
<dbReference type="RefSeq" id="WP_073610957.1">
    <property type="nucleotide sequence ID" value="NZ_MRCG01000027.1"/>
</dbReference>
<evidence type="ECO:0000256" key="1">
    <source>
        <dbReference type="SAM" id="MobiDB-lite"/>
    </source>
</evidence>
<sequence length="431" mass="48089">MQGNCLTAIPSFVAEQLDDDIPTALIAKPPLPQTRVSVIVPVRDEAEMLPKTLQALADQSDFEGHCLDAKSYEVIVFANNCTDASAAIARQFAQQHPQFQLHVIEQTLPPSEAHIGQVRRLLMDEAHRRLKGLGQRHGIIASTDGDSQVDRQWIAAMQHEIAQGADAVGGRTVTHRAERAALDRATKTSYLRFVGYRYLVKQLEDCLDPDPFDRAPRHYQFFGANFAVTHEMYALAGGMPPIPTSEDVAFHRAIVKVGAKVRHSTLMRVTTSARHQGRATMGLADRLCQFQTLGQRQQSFLVESAAEVRAKLLVRRDLRRCWVQATSGQLRAALAPQRLAQLANRLAVPMAELHEAIEQSLTFGELFQRVEYCQQVMGIWQQQWTAVPIERAIADLRLCLHQQRQQTAQYSVTDARRGRGGSLPYGDCTNG</sequence>
<evidence type="ECO:0000259" key="2">
    <source>
        <dbReference type="Pfam" id="PF00535"/>
    </source>
</evidence>